<accession>A0ABY8L3H7</accession>
<evidence type="ECO:0000313" key="1">
    <source>
        <dbReference type="EMBL" id="WGH75182.1"/>
    </source>
</evidence>
<organism evidence="1 2">
    <name type="scientific">Tenacibaculum tangerinum</name>
    <dbReference type="NCBI Taxonomy" id="3038772"/>
    <lineage>
        <taxon>Bacteria</taxon>
        <taxon>Pseudomonadati</taxon>
        <taxon>Bacteroidota</taxon>
        <taxon>Flavobacteriia</taxon>
        <taxon>Flavobacteriales</taxon>
        <taxon>Flavobacteriaceae</taxon>
        <taxon>Tenacibaculum</taxon>
    </lineage>
</organism>
<gene>
    <name evidence="1" type="ORF">P8625_14065</name>
</gene>
<dbReference type="RefSeq" id="WP_279651071.1">
    <property type="nucleotide sequence ID" value="NZ_CP122539.1"/>
</dbReference>
<dbReference type="EMBL" id="CP122539">
    <property type="protein sequence ID" value="WGH75182.1"/>
    <property type="molecule type" value="Genomic_DNA"/>
</dbReference>
<reference evidence="1 2" key="1">
    <citation type="submission" date="2023-04" db="EMBL/GenBank/DDBJ databases">
        <title>Tenacibaculum tangerinum sp. nov., isolated from sea tidal flat of South Korea.</title>
        <authorList>
            <person name="Lee S.H."/>
            <person name="Kim J.-J."/>
        </authorList>
    </citation>
    <scope>NUCLEOTIDE SEQUENCE [LARGE SCALE GENOMIC DNA]</scope>
    <source>
        <strain evidence="1 2">GRR-S3-23</strain>
    </source>
</reference>
<evidence type="ECO:0000313" key="2">
    <source>
        <dbReference type="Proteomes" id="UP001232001"/>
    </source>
</evidence>
<keyword evidence="2" id="KW-1185">Reference proteome</keyword>
<name>A0ABY8L3H7_9FLAO</name>
<proteinExistence type="predicted"/>
<sequence length="101" mass="11516">MKLLIITVVEGLQNEVIQLLKEAGINNFSASDIEGFRNSFPVVSVNDWFSGNERATSSYMYFSFTEPEKIEVFFKLVTKFNTNLETNNPIRAIVVPVEKHI</sequence>
<dbReference type="Proteomes" id="UP001232001">
    <property type="component" value="Chromosome"/>
</dbReference>
<evidence type="ECO:0008006" key="3">
    <source>
        <dbReference type="Google" id="ProtNLM"/>
    </source>
</evidence>
<protein>
    <recommendedName>
        <fullName evidence="3">DUF3240 domain-containing protein</fullName>
    </recommendedName>
</protein>